<feature type="transmembrane region" description="Helical" evidence="1">
    <location>
        <begin position="193"/>
        <end position="217"/>
    </location>
</feature>
<reference evidence="3 4" key="1">
    <citation type="submission" date="2018-04" db="EMBL/GenBank/DDBJ databases">
        <authorList>
            <person name="Zhang X."/>
            <person name="Yuan J."/>
            <person name="Li F."/>
            <person name="Xiang J."/>
        </authorList>
    </citation>
    <scope>NUCLEOTIDE SEQUENCE [LARGE SCALE GENOMIC DNA]</scope>
    <source>
        <tissue evidence="3">Muscle</tissue>
    </source>
</reference>
<evidence type="ECO:0000256" key="1">
    <source>
        <dbReference type="SAM" id="Phobius"/>
    </source>
</evidence>
<keyword evidence="1" id="KW-1133">Transmembrane helix</keyword>
<dbReference type="OrthoDB" id="2448307at2759"/>
<feature type="transmembrane region" description="Helical" evidence="1">
    <location>
        <begin position="148"/>
        <end position="172"/>
    </location>
</feature>
<feature type="transmembrane region" description="Helical" evidence="1">
    <location>
        <begin position="54"/>
        <end position="76"/>
    </location>
</feature>
<feature type="domain" description="DUF7789" evidence="2">
    <location>
        <begin position="43"/>
        <end position="158"/>
    </location>
</feature>
<feature type="transmembrane region" description="Helical" evidence="1">
    <location>
        <begin position="293"/>
        <end position="314"/>
    </location>
</feature>
<evidence type="ECO:0000313" key="3">
    <source>
        <dbReference type="EMBL" id="ROT71870.1"/>
    </source>
</evidence>
<dbReference type="InterPro" id="IPR056691">
    <property type="entry name" value="DUF7789"/>
</dbReference>
<proteinExistence type="predicted"/>
<dbReference type="Proteomes" id="UP000283509">
    <property type="component" value="Unassembled WGS sequence"/>
</dbReference>
<protein>
    <recommendedName>
        <fullName evidence="2">DUF7789 domain-containing protein</fullName>
    </recommendedName>
</protein>
<dbReference type="PANTHER" id="PTHR39299:SF1">
    <property type="entry name" value="TRANSMEMBRANE PROTEIN"/>
    <property type="match status" value="1"/>
</dbReference>
<feature type="transmembrane region" description="Helical" evidence="1">
    <location>
        <begin position="117"/>
        <end position="136"/>
    </location>
</feature>
<feature type="transmembrane region" description="Helical" evidence="1">
    <location>
        <begin position="229"/>
        <end position="250"/>
    </location>
</feature>
<reference evidence="3 4" key="2">
    <citation type="submission" date="2019-01" db="EMBL/GenBank/DDBJ databases">
        <title>The decoding of complex shrimp genome reveals the adaptation for benthos swimmer, frequently molting mechanism and breeding impact on genome.</title>
        <authorList>
            <person name="Sun Y."/>
            <person name="Gao Y."/>
            <person name="Yu Y."/>
        </authorList>
    </citation>
    <scope>NUCLEOTIDE SEQUENCE [LARGE SCALE GENOMIC DNA]</scope>
    <source>
        <tissue evidence="3">Muscle</tissue>
    </source>
</reference>
<feature type="domain" description="DUF7789" evidence="2">
    <location>
        <begin position="182"/>
        <end position="311"/>
    </location>
</feature>
<evidence type="ECO:0000259" key="2">
    <source>
        <dbReference type="Pfam" id="PF25044"/>
    </source>
</evidence>
<dbReference type="AlphaFoldDB" id="A0A423T5U3"/>
<sequence>MTTQGSSLFAPNYGQEPEWGQERPITFEDLGIPRSQAMRATVFGNIRTCQSLRFLEWILLVGGLLSTLGTIGLAIYRLFYLPPGSQDYVFAMLIIFHSAFCIIYIVDGVFREQAFEVLAFVASCIILIVYVVINYAKESSTSDTFKLVRLILTLVFGTSLGTIGTFLGYNYWQSGNLIFRTVGADSSIQDMCRVLFTTVTLILFDIQIVGSVVIMAMHHRLSELDLEEILTVTVGAPMLLAWATIAYLALRLESRYFFSVAMVLSPGHVAYLILSITQTAVKHETTIIAQCRYAASAGSLIVHLILIILMIKCYRNFGLGLKEKVYPPRTNEVRIQEDLVQ</sequence>
<accession>A0A423T5U3</accession>
<dbReference type="EMBL" id="QCYY01002234">
    <property type="protein sequence ID" value="ROT71870.1"/>
    <property type="molecule type" value="Genomic_DNA"/>
</dbReference>
<organism evidence="3 4">
    <name type="scientific">Penaeus vannamei</name>
    <name type="common">Whiteleg shrimp</name>
    <name type="synonym">Litopenaeus vannamei</name>
    <dbReference type="NCBI Taxonomy" id="6689"/>
    <lineage>
        <taxon>Eukaryota</taxon>
        <taxon>Metazoa</taxon>
        <taxon>Ecdysozoa</taxon>
        <taxon>Arthropoda</taxon>
        <taxon>Crustacea</taxon>
        <taxon>Multicrustacea</taxon>
        <taxon>Malacostraca</taxon>
        <taxon>Eumalacostraca</taxon>
        <taxon>Eucarida</taxon>
        <taxon>Decapoda</taxon>
        <taxon>Dendrobranchiata</taxon>
        <taxon>Penaeoidea</taxon>
        <taxon>Penaeidae</taxon>
        <taxon>Penaeus</taxon>
    </lineage>
</organism>
<name>A0A423T5U3_PENVA</name>
<keyword evidence="4" id="KW-1185">Reference proteome</keyword>
<dbReference type="Pfam" id="PF25044">
    <property type="entry name" value="DUF7789"/>
    <property type="match status" value="2"/>
</dbReference>
<comment type="caution">
    <text evidence="3">The sequence shown here is derived from an EMBL/GenBank/DDBJ whole genome shotgun (WGS) entry which is preliminary data.</text>
</comment>
<feature type="transmembrane region" description="Helical" evidence="1">
    <location>
        <begin position="88"/>
        <end position="110"/>
    </location>
</feature>
<dbReference type="PANTHER" id="PTHR39299">
    <property type="entry name" value="TRANSMEMBRANE PROTEIN"/>
    <property type="match status" value="1"/>
</dbReference>
<gene>
    <name evidence="3" type="ORF">C7M84_009754</name>
</gene>
<evidence type="ECO:0000313" key="4">
    <source>
        <dbReference type="Proteomes" id="UP000283509"/>
    </source>
</evidence>
<feature type="transmembrane region" description="Helical" evidence="1">
    <location>
        <begin position="257"/>
        <end position="281"/>
    </location>
</feature>
<keyword evidence="1" id="KW-0472">Membrane</keyword>
<keyword evidence="1" id="KW-0812">Transmembrane</keyword>